<dbReference type="AlphaFoldDB" id="A0A1Y1IU12"/>
<evidence type="ECO:0000313" key="2">
    <source>
        <dbReference type="Proteomes" id="UP000054558"/>
    </source>
</evidence>
<organism evidence="1 2">
    <name type="scientific">Klebsormidium nitens</name>
    <name type="common">Green alga</name>
    <name type="synonym">Ulothrix nitens</name>
    <dbReference type="NCBI Taxonomy" id="105231"/>
    <lineage>
        <taxon>Eukaryota</taxon>
        <taxon>Viridiplantae</taxon>
        <taxon>Streptophyta</taxon>
        <taxon>Klebsormidiophyceae</taxon>
        <taxon>Klebsormidiales</taxon>
        <taxon>Klebsormidiaceae</taxon>
        <taxon>Klebsormidium</taxon>
    </lineage>
</organism>
<keyword evidence="2" id="KW-1185">Reference proteome</keyword>
<reference evidence="1 2" key="1">
    <citation type="journal article" date="2014" name="Nat. Commun.">
        <title>Klebsormidium flaccidum genome reveals primary factors for plant terrestrial adaptation.</title>
        <authorList>
            <person name="Hori K."/>
            <person name="Maruyama F."/>
            <person name="Fujisawa T."/>
            <person name="Togashi T."/>
            <person name="Yamamoto N."/>
            <person name="Seo M."/>
            <person name="Sato S."/>
            <person name="Yamada T."/>
            <person name="Mori H."/>
            <person name="Tajima N."/>
            <person name="Moriyama T."/>
            <person name="Ikeuchi M."/>
            <person name="Watanabe M."/>
            <person name="Wada H."/>
            <person name="Kobayashi K."/>
            <person name="Saito M."/>
            <person name="Masuda T."/>
            <person name="Sasaki-Sekimoto Y."/>
            <person name="Mashiguchi K."/>
            <person name="Awai K."/>
            <person name="Shimojima M."/>
            <person name="Masuda S."/>
            <person name="Iwai M."/>
            <person name="Nobusawa T."/>
            <person name="Narise T."/>
            <person name="Kondo S."/>
            <person name="Saito H."/>
            <person name="Sato R."/>
            <person name="Murakawa M."/>
            <person name="Ihara Y."/>
            <person name="Oshima-Yamada Y."/>
            <person name="Ohtaka K."/>
            <person name="Satoh M."/>
            <person name="Sonobe K."/>
            <person name="Ishii M."/>
            <person name="Ohtani R."/>
            <person name="Kanamori-Sato M."/>
            <person name="Honoki R."/>
            <person name="Miyazaki D."/>
            <person name="Mochizuki H."/>
            <person name="Umetsu J."/>
            <person name="Higashi K."/>
            <person name="Shibata D."/>
            <person name="Kamiya Y."/>
            <person name="Sato N."/>
            <person name="Nakamura Y."/>
            <person name="Tabata S."/>
            <person name="Ida S."/>
            <person name="Kurokawa K."/>
            <person name="Ohta H."/>
        </authorList>
    </citation>
    <scope>NUCLEOTIDE SEQUENCE [LARGE SCALE GENOMIC DNA]</scope>
    <source>
        <strain evidence="1 2">NIES-2285</strain>
    </source>
</reference>
<protein>
    <submittedName>
        <fullName evidence="1">Uncharacterized protein</fullName>
    </submittedName>
</protein>
<name>A0A1Y1IU12_KLENI</name>
<sequence>MLGPRLEGLNAQAWRGARLRVFAVVGTESDGDAVCSLGLGGQPHCSQCKAGSYEQSLCSHPQLVVEAGSAAVRRGVPALVREASQRTEKIRMLEALRESRERLTVCNDPTCRFLDFAGPCAHGREEWLCLPAAALDTGHSHKAIDTVMSRGGRAVVDSCERWGDTGVAQRDAAKHFCGPRPLEDAAPCGRPWVMESREGMLTMAGARYRVTMHRRVCAILPGRVAACCSLAYDGQEDGIFNFSGTNLISHGLLLRNHFAAALGASHTLGFDANDMAAASLDGPGAPRLDDRVFDSAMRAFNDLAARPIQHACKRPDCSHLYTSEVLAAEAAAREGGMPLARERTKGDADQLETYAFGPDKVITFDGTFFPNASAMRDARESGLHSITELGPGAPTVGGGFTPLSVGGL</sequence>
<proteinExistence type="predicted"/>
<dbReference type="Proteomes" id="UP000054558">
    <property type="component" value="Unassembled WGS sequence"/>
</dbReference>
<gene>
    <name evidence="1" type="ORF">KFL_016760020</name>
</gene>
<dbReference type="EMBL" id="DF238625">
    <property type="protein sequence ID" value="GAQ93582.1"/>
    <property type="molecule type" value="Genomic_DNA"/>
</dbReference>
<evidence type="ECO:0000313" key="1">
    <source>
        <dbReference type="EMBL" id="GAQ93582.1"/>
    </source>
</evidence>
<accession>A0A1Y1IU12</accession>